<evidence type="ECO:0000256" key="3">
    <source>
        <dbReference type="PIRSR" id="PIRSR613078-2"/>
    </source>
</evidence>
<evidence type="ECO:0008006" key="6">
    <source>
        <dbReference type="Google" id="ProtNLM"/>
    </source>
</evidence>
<evidence type="ECO:0000313" key="5">
    <source>
        <dbReference type="Proteomes" id="UP000196878"/>
    </source>
</evidence>
<dbReference type="PANTHER" id="PTHR46517">
    <property type="entry name" value="FRUCTOSE-2,6-BISPHOSPHATASE TIGAR"/>
    <property type="match status" value="1"/>
</dbReference>
<evidence type="ECO:0000256" key="2">
    <source>
        <dbReference type="PIRSR" id="PIRSR613078-1"/>
    </source>
</evidence>
<dbReference type="InterPro" id="IPR013078">
    <property type="entry name" value="His_Pase_superF_clade-1"/>
</dbReference>
<feature type="active site" description="Proton donor/acceptor" evidence="2">
    <location>
        <position position="100"/>
    </location>
</feature>
<name>A0A212AEH8_9RHOB</name>
<dbReference type="InterPro" id="IPR029033">
    <property type="entry name" value="His_PPase_superfam"/>
</dbReference>
<protein>
    <recommendedName>
        <fullName evidence="6">Histidine phosphatase family protein</fullName>
    </recommendedName>
</protein>
<dbReference type="InterPro" id="IPR051695">
    <property type="entry name" value="Phosphoglycerate_Mutase"/>
</dbReference>
<feature type="binding site" evidence="3">
    <location>
        <position position="76"/>
    </location>
    <ligand>
        <name>substrate</name>
    </ligand>
</feature>
<dbReference type="EMBL" id="NIPW01000007">
    <property type="protein sequence ID" value="OWJ79720.1"/>
    <property type="molecule type" value="Genomic_DNA"/>
</dbReference>
<dbReference type="GO" id="GO:0043456">
    <property type="term" value="P:regulation of pentose-phosphate shunt"/>
    <property type="evidence" value="ECO:0007669"/>
    <property type="project" value="TreeGrafter"/>
</dbReference>
<dbReference type="Gene3D" id="3.40.50.1240">
    <property type="entry name" value="Phosphoglycerate mutase-like"/>
    <property type="match status" value="1"/>
</dbReference>
<dbReference type="GO" id="GO:0045820">
    <property type="term" value="P:negative regulation of glycolytic process"/>
    <property type="evidence" value="ECO:0007669"/>
    <property type="project" value="TreeGrafter"/>
</dbReference>
<gene>
    <name evidence="4" type="ORF">CDV49_05265</name>
</gene>
<dbReference type="OrthoDB" id="9781415at2"/>
<dbReference type="AlphaFoldDB" id="A0A212AEH8"/>
<feature type="active site" description="Tele-phosphohistidine intermediate" evidence="2">
    <location>
        <position position="27"/>
    </location>
</feature>
<dbReference type="Pfam" id="PF00300">
    <property type="entry name" value="His_Phos_1"/>
    <property type="match status" value="1"/>
</dbReference>
<evidence type="ECO:0000256" key="1">
    <source>
        <dbReference type="ARBA" id="ARBA00022801"/>
    </source>
</evidence>
<feature type="binding site" evidence="3">
    <location>
        <begin position="26"/>
        <end position="33"/>
    </location>
    <ligand>
        <name>substrate</name>
    </ligand>
</feature>
<dbReference type="CDD" id="cd07067">
    <property type="entry name" value="HP_PGM_like"/>
    <property type="match status" value="1"/>
</dbReference>
<dbReference type="GO" id="GO:0004331">
    <property type="term" value="F:fructose-2,6-bisphosphate 2-phosphatase activity"/>
    <property type="evidence" value="ECO:0007669"/>
    <property type="project" value="TreeGrafter"/>
</dbReference>
<evidence type="ECO:0000313" key="4">
    <source>
        <dbReference type="EMBL" id="OWJ79720.1"/>
    </source>
</evidence>
<proteinExistence type="predicted"/>
<organism evidence="4 5">
    <name type="scientific">Haematobacter genomosp. 1</name>
    <dbReference type="NCBI Taxonomy" id="366618"/>
    <lineage>
        <taxon>Bacteria</taxon>
        <taxon>Pseudomonadati</taxon>
        <taxon>Pseudomonadota</taxon>
        <taxon>Alphaproteobacteria</taxon>
        <taxon>Rhodobacterales</taxon>
        <taxon>Paracoccaceae</taxon>
        <taxon>Haematobacter</taxon>
    </lineage>
</organism>
<dbReference type="GO" id="GO:0005829">
    <property type="term" value="C:cytosol"/>
    <property type="evidence" value="ECO:0007669"/>
    <property type="project" value="TreeGrafter"/>
</dbReference>
<dbReference type="Proteomes" id="UP000196878">
    <property type="component" value="Unassembled WGS sequence"/>
</dbReference>
<dbReference type="SMART" id="SM00855">
    <property type="entry name" value="PGAM"/>
    <property type="match status" value="1"/>
</dbReference>
<dbReference type="PANTHER" id="PTHR46517:SF1">
    <property type="entry name" value="FRUCTOSE-2,6-BISPHOSPHATASE TIGAR"/>
    <property type="match status" value="1"/>
</dbReference>
<keyword evidence="1" id="KW-0378">Hydrolase</keyword>
<accession>A0A212AEH8</accession>
<comment type="caution">
    <text evidence="4">The sequence shown here is derived from an EMBL/GenBank/DDBJ whole genome shotgun (WGS) entry which is preliminary data.</text>
</comment>
<reference evidence="4 5" key="1">
    <citation type="submission" date="2016-12" db="EMBL/GenBank/DDBJ databases">
        <title>Comparison of Traditional DNA-DNA Hybridization with In Silico Genomic Analysis.</title>
        <authorList>
            <person name="Nicholson A.C."/>
            <person name="Humrighouse B.W."/>
            <person name="Graziano J."/>
            <person name="Lasker B."/>
            <person name="Whitney A.M."/>
            <person name="Mcquiston J.R."/>
        </authorList>
    </citation>
    <scope>NUCLEOTIDE SEQUENCE [LARGE SCALE GENOMIC DNA]</scope>
    <source>
        <strain evidence="4 5">H2240</strain>
    </source>
</reference>
<keyword evidence="5" id="KW-1185">Reference proteome</keyword>
<dbReference type="SUPFAM" id="SSF53254">
    <property type="entry name" value="Phosphoglycerate mutase-like"/>
    <property type="match status" value="1"/>
</dbReference>
<sequence>MTIMTETCIEPASALPLLRQPLLFLRHGQTESNRRKVIGGSTDDPLTEDGMAQARAAADRLVGRPIASIWHSPLRRAADTARVVAEVTGAPLVPLAGLQERNWGAWEGQDRSLLIREATPPGGEGPEAFRARIWAALAEIAGPFPVLIVAHSGTAREIHAMLSDRPFDRPGNAEVVEWRRGADCHWNCTKLS</sequence>
<dbReference type="RefSeq" id="WP_088214513.1">
    <property type="nucleotide sequence ID" value="NZ_NIPW01000007.1"/>
</dbReference>